<dbReference type="Gene3D" id="2.40.170.20">
    <property type="entry name" value="TonB-dependent receptor, beta-barrel domain"/>
    <property type="match status" value="2"/>
</dbReference>
<dbReference type="PANTHER" id="PTHR30442:SF0">
    <property type="entry name" value="FE(3+) DICITRATE TRANSPORT PROTEIN FECA"/>
    <property type="match status" value="1"/>
</dbReference>
<dbReference type="GO" id="GO:0009279">
    <property type="term" value="C:cell outer membrane"/>
    <property type="evidence" value="ECO:0007669"/>
    <property type="project" value="UniProtKB-SubCell"/>
</dbReference>
<dbReference type="RefSeq" id="WP_008911591.1">
    <property type="nucleotide sequence ID" value="NZ_KB233222.1"/>
</dbReference>
<comment type="caution">
    <text evidence="12">The sequence shown here is derived from an EMBL/GenBank/DDBJ whole genome shotgun (WGS) entry which is preliminary data.</text>
</comment>
<dbReference type="eggNOG" id="COG1629">
    <property type="taxonomic scope" value="Bacteria"/>
</dbReference>
<dbReference type="Proteomes" id="UP000009336">
    <property type="component" value="Unassembled WGS sequence"/>
</dbReference>
<evidence type="ECO:0000256" key="3">
    <source>
        <dbReference type="ARBA" id="ARBA00022452"/>
    </source>
</evidence>
<keyword evidence="5 8" id="KW-0798">TonB box</keyword>
<accession>K8X0Z7</accession>
<evidence type="ECO:0000256" key="7">
    <source>
        <dbReference type="ARBA" id="ARBA00023237"/>
    </source>
</evidence>
<evidence type="ECO:0000259" key="11">
    <source>
        <dbReference type="Pfam" id="PF07715"/>
    </source>
</evidence>
<feature type="domain" description="TonB-dependent receptor-like beta-barrel" evidence="10">
    <location>
        <begin position="504"/>
        <end position="963"/>
    </location>
</feature>
<dbReference type="AlphaFoldDB" id="K8X0Z7"/>
<evidence type="ECO:0000313" key="12">
    <source>
        <dbReference type="EMBL" id="EKT62145.1"/>
    </source>
</evidence>
<gene>
    <name evidence="12" type="ORF">OOA_07842</name>
</gene>
<evidence type="ECO:0000256" key="5">
    <source>
        <dbReference type="ARBA" id="ARBA00023077"/>
    </source>
</evidence>
<dbReference type="eggNOG" id="COG4774">
    <property type="taxonomic scope" value="Bacteria"/>
</dbReference>
<keyword evidence="2" id="KW-0813">Transport</keyword>
<dbReference type="OrthoDB" id="6046653at2"/>
<reference evidence="12 13" key="1">
    <citation type="journal article" date="2012" name="BMC Genomics">
        <title>Comparative genomics of bacteria in the genus Providencia isolated from wild Drosophila melanogaster.</title>
        <authorList>
            <person name="Galac M.R."/>
            <person name="Lazzaro B.P."/>
        </authorList>
    </citation>
    <scope>NUCLEOTIDE SEQUENCE [LARGE SCALE GENOMIC DNA]</scope>
    <source>
        <strain evidence="12 13">DSM 19968</strain>
    </source>
</reference>
<dbReference type="InterPro" id="IPR000531">
    <property type="entry name" value="Beta-barrel_TonB"/>
</dbReference>
<comment type="similarity">
    <text evidence="8">Belongs to the TonB-dependent receptor family.</text>
</comment>
<dbReference type="InterPro" id="IPR039426">
    <property type="entry name" value="TonB-dep_rcpt-like"/>
</dbReference>
<keyword evidence="3" id="KW-1134">Transmembrane beta strand</keyword>
<organism evidence="12 13">
    <name type="scientific">Providencia burhodogranariea DSM 19968</name>
    <dbReference type="NCBI Taxonomy" id="1141662"/>
    <lineage>
        <taxon>Bacteria</taxon>
        <taxon>Pseudomonadati</taxon>
        <taxon>Pseudomonadota</taxon>
        <taxon>Gammaproteobacteria</taxon>
        <taxon>Enterobacterales</taxon>
        <taxon>Morganellaceae</taxon>
        <taxon>Providencia</taxon>
    </lineage>
</organism>
<keyword evidence="13" id="KW-1185">Reference proteome</keyword>
<proteinExistence type="inferred from homology"/>
<feature type="domain" description="TonB-dependent receptor plug" evidence="11">
    <location>
        <begin position="65"/>
        <end position="153"/>
    </location>
</feature>
<dbReference type="InterPro" id="IPR037066">
    <property type="entry name" value="Plug_dom_sf"/>
</dbReference>
<dbReference type="PATRIC" id="fig|1141662.3.peg.1589"/>
<dbReference type="InterPro" id="IPR036942">
    <property type="entry name" value="Beta-barrel_TonB_sf"/>
</dbReference>
<dbReference type="Gene3D" id="2.170.130.10">
    <property type="entry name" value="TonB-dependent receptor, plug domain"/>
    <property type="match status" value="1"/>
</dbReference>
<dbReference type="SUPFAM" id="SSF56935">
    <property type="entry name" value="Porins"/>
    <property type="match status" value="1"/>
</dbReference>
<protein>
    <recommendedName>
        <fullName evidence="14">TonB-dependent receptor</fullName>
    </recommendedName>
</protein>
<evidence type="ECO:0000313" key="13">
    <source>
        <dbReference type="Proteomes" id="UP000009336"/>
    </source>
</evidence>
<evidence type="ECO:0000256" key="8">
    <source>
        <dbReference type="RuleBase" id="RU003357"/>
    </source>
</evidence>
<dbReference type="STRING" id="1141662.OOA_07842"/>
<dbReference type="HOGENOM" id="CLU_008287_19_1_6"/>
<keyword evidence="6 8" id="KW-0472">Membrane</keyword>
<evidence type="ECO:0000256" key="4">
    <source>
        <dbReference type="ARBA" id="ARBA00022692"/>
    </source>
</evidence>
<keyword evidence="4 9" id="KW-0812">Transmembrane</keyword>
<evidence type="ECO:0000259" key="10">
    <source>
        <dbReference type="Pfam" id="PF00593"/>
    </source>
</evidence>
<evidence type="ECO:0000256" key="6">
    <source>
        <dbReference type="ARBA" id="ARBA00023136"/>
    </source>
</evidence>
<dbReference type="Pfam" id="PF07715">
    <property type="entry name" value="Plug"/>
    <property type="match status" value="1"/>
</dbReference>
<evidence type="ECO:0000256" key="2">
    <source>
        <dbReference type="ARBA" id="ARBA00022448"/>
    </source>
</evidence>
<comment type="subcellular location">
    <subcellularLocation>
        <location evidence="1">Cell outer membrane</location>
        <topology evidence="1">Multi-pass membrane protein</topology>
    </subcellularLocation>
</comment>
<evidence type="ECO:0000256" key="9">
    <source>
        <dbReference type="SAM" id="Phobius"/>
    </source>
</evidence>
<evidence type="ECO:0008006" key="14">
    <source>
        <dbReference type="Google" id="ProtNLM"/>
    </source>
</evidence>
<evidence type="ECO:0000256" key="1">
    <source>
        <dbReference type="ARBA" id="ARBA00004571"/>
    </source>
</evidence>
<keyword evidence="9" id="KW-1133">Transmembrane helix</keyword>
<keyword evidence="7" id="KW-0998">Cell outer membrane</keyword>
<dbReference type="GO" id="GO:0033214">
    <property type="term" value="P:siderophore-iron import into cell"/>
    <property type="evidence" value="ECO:0007669"/>
    <property type="project" value="TreeGrafter"/>
</dbReference>
<name>K8X0Z7_9GAMM</name>
<dbReference type="Pfam" id="PF00593">
    <property type="entry name" value="TonB_dep_Rec_b-barrel"/>
    <property type="match status" value="1"/>
</dbReference>
<dbReference type="EMBL" id="AKKL01000021">
    <property type="protein sequence ID" value="EKT62145.1"/>
    <property type="molecule type" value="Genomic_DNA"/>
</dbReference>
<feature type="transmembrane region" description="Helical" evidence="9">
    <location>
        <begin position="7"/>
        <end position="25"/>
    </location>
</feature>
<dbReference type="PANTHER" id="PTHR30442">
    <property type="entry name" value="IRON III DICITRATE TRANSPORT PROTEIN FECA"/>
    <property type="match status" value="1"/>
</dbReference>
<sequence length="999" mass="113241">MKIRKLIAINIVTGVSLALISGVVFTKEHENLGTIIVNDNNKTVKERDQQGYDNQYDKNESNIYIGKDLVDRYKGTNPADVLNSAVGVYSGDSRNSGAIDPNIRGIQGQGRVPVTVDGTEQALTVWRGYNGANNRNYIDPNMISSITIHKSASLDPDVKTSIGGGVAIRTLNIDDVVEPDEIFGFDLKLETSSNSTKPRLPNLQTGSDYRDDPAIMKNLREGDRASYLFNDPALLISRRPRGDANFFNLKDNAVRIAVGTRQERFNVMAAYSYRDQGNYFSGTRGANDYKEPINSFDEVNPSKGIDPYLPFAANIFAPGHEVTNTSSELKSYLVKANLVLSESQKLSLGYTDTISHYGEIMPSRISFRDLNDKVPQWTLAKYNMQAFNVNYHLNPEANPYINMKLGYWMTKATSDTNTSGSFPREPIERDLLFEMEMKPRNLNIDGTLVHGAMLNAINKRQGFNLSNKMALLDTLDLTLMGSFTKETIDSKDDLFGDSATPKSNIFGAIPREGERQENTLAFNFEWRPTNWLNISAGAQRTGYWSQDHLLNKRRDAKDLRFAKSDQLVAQVYNVSRTITQEEYSKIVNYTDFKGRNLDTVKDSPYYLQLFVEGALGLKPHSLENAGFQPTFSQGEFRINEKWKAEWRLDSNNKFTRETNPFYNGTIDTKEQSVDPFTGKVAKTYMPAYALGSRDRNVINRIPDDQKFSYQEKRRAHAWAPAFSASAYLTDNDRIYTSYTETVRMPSIFEDTVGFSGILGTALWSENTQPERAKTIEVGYVRNMQQLLGAERFADIRINYYHTAIENAFERDGQMIFTQVDHHTTSGIELQARYDNGNYFGDFGLDYRLKNEVCDSASIAGLDPFNQYNMSECVEAGFPGGYLRTQLQPKYSLKTSLGMRFFEERLEIGSRMRYHSSAENNDEKKMMGKYPLNYAPMNNSPMRWNPVFVADAYVSYTISKDTSMELLATNIFDEYYVDPLTRSMMPAPGRTLRLSFTSRF</sequence>
<dbReference type="InterPro" id="IPR012910">
    <property type="entry name" value="Plug_dom"/>
</dbReference>